<protein>
    <submittedName>
        <fullName evidence="2">Uncharacterized protein</fullName>
    </submittedName>
</protein>
<feature type="compositionally biased region" description="Low complexity" evidence="1">
    <location>
        <begin position="53"/>
        <end position="64"/>
    </location>
</feature>
<feature type="compositionally biased region" description="Polar residues" evidence="1">
    <location>
        <begin position="8"/>
        <end position="17"/>
    </location>
</feature>
<dbReference type="Proteomes" id="UP001604336">
    <property type="component" value="Unassembled WGS sequence"/>
</dbReference>
<comment type="caution">
    <text evidence="2">The sequence shown here is derived from an EMBL/GenBank/DDBJ whole genome shotgun (WGS) entry which is preliminary data.</text>
</comment>
<dbReference type="AlphaFoldDB" id="A0ABD1PE90"/>
<organism evidence="2 3">
    <name type="scientific">Abeliophyllum distichum</name>
    <dbReference type="NCBI Taxonomy" id="126358"/>
    <lineage>
        <taxon>Eukaryota</taxon>
        <taxon>Viridiplantae</taxon>
        <taxon>Streptophyta</taxon>
        <taxon>Embryophyta</taxon>
        <taxon>Tracheophyta</taxon>
        <taxon>Spermatophyta</taxon>
        <taxon>Magnoliopsida</taxon>
        <taxon>eudicotyledons</taxon>
        <taxon>Gunneridae</taxon>
        <taxon>Pentapetalae</taxon>
        <taxon>asterids</taxon>
        <taxon>lamiids</taxon>
        <taxon>Lamiales</taxon>
        <taxon>Oleaceae</taxon>
        <taxon>Forsythieae</taxon>
        <taxon>Abeliophyllum</taxon>
    </lineage>
</organism>
<reference evidence="3" key="1">
    <citation type="submission" date="2024-07" db="EMBL/GenBank/DDBJ databases">
        <title>Two chromosome-level genome assemblies of Korean endemic species Abeliophyllum distichum and Forsythia ovata (Oleaceae).</title>
        <authorList>
            <person name="Jang H."/>
        </authorList>
    </citation>
    <scope>NUCLEOTIDE SEQUENCE [LARGE SCALE GENOMIC DNA]</scope>
</reference>
<accession>A0ABD1PE90</accession>
<evidence type="ECO:0000313" key="2">
    <source>
        <dbReference type="EMBL" id="KAL2461379.1"/>
    </source>
</evidence>
<name>A0ABD1PE90_9LAMI</name>
<evidence type="ECO:0000256" key="1">
    <source>
        <dbReference type="SAM" id="MobiDB-lite"/>
    </source>
</evidence>
<evidence type="ECO:0000313" key="3">
    <source>
        <dbReference type="Proteomes" id="UP001604336"/>
    </source>
</evidence>
<proteinExistence type="predicted"/>
<gene>
    <name evidence="2" type="ORF">Adt_44799</name>
</gene>
<dbReference type="EMBL" id="JBFOLK010000014">
    <property type="protein sequence ID" value="KAL2461379.1"/>
    <property type="molecule type" value="Genomic_DNA"/>
</dbReference>
<feature type="region of interest" description="Disordered" evidence="1">
    <location>
        <begin position="1"/>
        <end position="80"/>
    </location>
</feature>
<sequence length="102" mass="10986">MVIKASEPVSNPNLTYNSSLRTLRKSSKLERKKPSSNSPQNPVPKLPSWLFNSSTSGFASGSSSIYHPDTSVATSPSRVVPPCSVTTILPNGNQSIRTRCKP</sequence>
<keyword evidence="3" id="KW-1185">Reference proteome</keyword>